<protein>
    <recommendedName>
        <fullName evidence="4">Transmembrane protein 203</fullName>
    </recommendedName>
</protein>
<dbReference type="PANTHER" id="PTHR13568">
    <property type="entry name" value="FAM11A, B PROTEIN"/>
    <property type="match status" value="1"/>
</dbReference>
<evidence type="ECO:0000313" key="3">
    <source>
        <dbReference type="Proteomes" id="UP001153636"/>
    </source>
</evidence>
<dbReference type="GO" id="GO:0006874">
    <property type="term" value="P:intracellular calcium ion homeostasis"/>
    <property type="evidence" value="ECO:0007669"/>
    <property type="project" value="TreeGrafter"/>
</dbReference>
<dbReference type="AlphaFoldDB" id="A0A9P0D7D9"/>
<keyword evidence="1" id="KW-1133">Transmembrane helix</keyword>
<proteinExistence type="predicted"/>
<dbReference type="GO" id="GO:0005783">
    <property type="term" value="C:endoplasmic reticulum"/>
    <property type="evidence" value="ECO:0007669"/>
    <property type="project" value="TreeGrafter"/>
</dbReference>
<dbReference type="InterPro" id="IPR019396">
    <property type="entry name" value="TM_Fragile-X-F-assoc"/>
</dbReference>
<dbReference type="EMBL" id="OV651821">
    <property type="protein sequence ID" value="CAH1115547.1"/>
    <property type="molecule type" value="Genomic_DNA"/>
</dbReference>
<evidence type="ECO:0000313" key="2">
    <source>
        <dbReference type="EMBL" id="CAH1115547.1"/>
    </source>
</evidence>
<dbReference type="CDD" id="cd22816">
    <property type="entry name" value="TMEM203"/>
    <property type="match status" value="1"/>
</dbReference>
<dbReference type="OrthoDB" id="6234541at2759"/>
<dbReference type="Proteomes" id="UP001153636">
    <property type="component" value="Chromosome 9"/>
</dbReference>
<feature type="transmembrane region" description="Helical" evidence="1">
    <location>
        <begin position="12"/>
        <end position="36"/>
    </location>
</feature>
<accession>A0A9P0D7D9</accession>
<dbReference type="Pfam" id="PF10269">
    <property type="entry name" value="Tmemb_185A"/>
    <property type="match status" value="1"/>
</dbReference>
<keyword evidence="3" id="KW-1185">Reference proteome</keyword>
<keyword evidence="1" id="KW-0472">Membrane</keyword>
<feature type="transmembrane region" description="Helical" evidence="1">
    <location>
        <begin position="115"/>
        <end position="134"/>
    </location>
</feature>
<name>A0A9P0D7D9_9CUCU</name>
<sequence>MFFTKEELVKWLGLTVFEIWINLISFLVFTIIFVFKYDPSKDLESIDWWFIFSPLFAGDALNTYFVIIIFIRMLLEMTIKSSLVRISWSGTVLLMFFLFKYLLCKRLLGQTTLDYSEVFVPLYILLQLIAVRACQQS</sequence>
<gene>
    <name evidence="2" type="ORF">PSYICH_LOCUS15577</name>
</gene>
<organism evidence="2 3">
    <name type="scientific">Psylliodes chrysocephalus</name>
    <dbReference type="NCBI Taxonomy" id="3402493"/>
    <lineage>
        <taxon>Eukaryota</taxon>
        <taxon>Metazoa</taxon>
        <taxon>Ecdysozoa</taxon>
        <taxon>Arthropoda</taxon>
        <taxon>Hexapoda</taxon>
        <taxon>Insecta</taxon>
        <taxon>Pterygota</taxon>
        <taxon>Neoptera</taxon>
        <taxon>Endopterygota</taxon>
        <taxon>Coleoptera</taxon>
        <taxon>Polyphaga</taxon>
        <taxon>Cucujiformia</taxon>
        <taxon>Chrysomeloidea</taxon>
        <taxon>Chrysomelidae</taxon>
        <taxon>Galerucinae</taxon>
        <taxon>Alticini</taxon>
        <taxon>Psylliodes</taxon>
    </lineage>
</organism>
<reference evidence="2" key="1">
    <citation type="submission" date="2022-01" db="EMBL/GenBank/DDBJ databases">
        <authorList>
            <person name="King R."/>
        </authorList>
    </citation>
    <scope>NUCLEOTIDE SEQUENCE</scope>
</reference>
<feature type="transmembrane region" description="Helical" evidence="1">
    <location>
        <begin position="83"/>
        <end position="103"/>
    </location>
</feature>
<dbReference type="PANTHER" id="PTHR13568:SF9">
    <property type="entry name" value="TRANSMEMBRANE PROTEIN 203"/>
    <property type="match status" value="1"/>
</dbReference>
<evidence type="ECO:0008006" key="4">
    <source>
        <dbReference type="Google" id="ProtNLM"/>
    </source>
</evidence>
<feature type="transmembrane region" description="Helical" evidence="1">
    <location>
        <begin position="48"/>
        <end position="71"/>
    </location>
</feature>
<keyword evidence="1" id="KW-0812">Transmembrane</keyword>
<evidence type="ECO:0000256" key="1">
    <source>
        <dbReference type="SAM" id="Phobius"/>
    </source>
</evidence>